<feature type="coiled-coil region" evidence="1">
    <location>
        <begin position="19"/>
        <end position="46"/>
    </location>
</feature>
<dbReference type="EMBL" id="LR798451">
    <property type="protein sequence ID" value="CAB5238179.1"/>
    <property type="molecule type" value="Genomic_DNA"/>
</dbReference>
<organism evidence="2">
    <name type="scientific">uncultured Caudovirales phage</name>
    <dbReference type="NCBI Taxonomy" id="2100421"/>
    <lineage>
        <taxon>Viruses</taxon>
        <taxon>Duplodnaviria</taxon>
        <taxon>Heunggongvirae</taxon>
        <taxon>Uroviricota</taxon>
        <taxon>Caudoviricetes</taxon>
        <taxon>Peduoviridae</taxon>
        <taxon>Maltschvirus</taxon>
        <taxon>Maltschvirus maltsch</taxon>
    </lineage>
</organism>
<evidence type="ECO:0000256" key="1">
    <source>
        <dbReference type="SAM" id="Coils"/>
    </source>
</evidence>
<proteinExistence type="predicted"/>
<keyword evidence="1" id="KW-0175">Coiled coil</keyword>
<sequence length="46" mass="5411">MTQALDDMIAFINSVSSRIHDQQILITELERKLKQYETKYGELPNE</sequence>
<evidence type="ECO:0000313" key="2">
    <source>
        <dbReference type="EMBL" id="CAB5238179.1"/>
    </source>
</evidence>
<gene>
    <name evidence="2" type="ORF">UFOVP144_18</name>
</gene>
<accession>A0A6J7XLI9</accession>
<protein>
    <submittedName>
        <fullName evidence="2">Uncharacterized protein</fullName>
    </submittedName>
</protein>
<name>A0A6J7XLI9_9CAUD</name>
<reference evidence="2" key="1">
    <citation type="submission" date="2020-05" db="EMBL/GenBank/DDBJ databases">
        <authorList>
            <person name="Chiriac C."/>
            <person name="Salcher M."/>
            <person name="Ghai R."/>
            <person name="Kavagutti S V."/>
        </authorList>
    </citation>
    <scope>NUCLEOTIDE SEQUENCE</scope>
</reference>